<dbReference type="Gene3D" id="2.130.10.10">
    <property type="entry name" value="YVTN repeat-like/Quinoprotein amine dehydrogenase"/>
    <property type="match status" value="1"/>
</dbReference>
<dbReference type="InterPro" id="IPR036322">
    <property type="entry name" value="WD40_repeat_dom_sf"/>
</dbReference>
<evidence type="ECO:0000256" key="1">
    <source>
        <dbReference type="SAM" id="MobiDB-lite"/>
    </source>
</evidence>
<dbReference type="EMBL" id="KZ454990">
    <property type="protein sequence ID" value="PKI83987.1"/>
    <property type="molecule type" value="Genomic_DNA"/>
</dbReference>
<dbReference type="STRING" id="2020962.A0A2N1JBR3"/>
<feature type="compositionally biased region" description="Basic and acidic residues" evidence="1">
    <location>
        <begin position="95"/>
        <end position="105"/>
    </location>
</feature>
<name>A0A2N1JBR3_9BASI</name>
<dbReference type="Pfam" id="PF08596">
    <property type="entry name" value="Lgl_C"/>
    <property type="match status" value="1"/>
</dbReference>
<dbReference type="InterPro" id="IPR013905">
    <property type="entry name" value="Lgl_C_dom"/>
</dbReference>
<reference evidence="3 4" key="1">
    <citation type="submission" date="2017-10" db="EMBL/GenBank/DDBJ databases">
        <title>A novel species of cold-tolerant Malassezia isolated from bats.</title>
        <authorList>
            <person name="Lorch J.M."/>
            <person name="Palmer J.M."/>
            <person name="Vanderwolf K.J."/>
            <person name="Schmidt K.Z."/>
            <person name="Verant M.L."/>
            <person name="Weller T.J."/>
            <person name="Blehert D.S."/>
        </authorList>
    </citation>
    <scope>NUCLEOTIDE SEQUENCE [LARGE SCALE GENOMIC DNA]</scope>
    <source>
        <strain evidence="3 4">NWHC:44797-103</strain>
    </source>
</reference>
<dbReference type="GO" id="GO:0006893">
    <property type="term" value="P:Golgi to plasma membrane transport"/>
    <property type="evidence" value="ECO:0007669"/>
    <property type="project" value="TreeGrafter"/>
</dbReference>
<dbReference type="GO" id="GO:0019905">
    <property type="term" value="F:syntaxin binding"/>
    <property type="evidence" value="ECO:0007669"/>
    <property type="project" value="TreeGrafter"/>
</dbReference>
<feature type="domain" description="Lethal giant larvae (Lgl)-like C-terminal" evidence="2">
    <location>
        <begin position="638"/>
        <end position="1059"/>
    </location>
</feature>
<evidence type="ECO:0000259" key="2">
    <source>
        <dbReference type="Pfam" id="PF08596"/>
    </source>
</evidence>
<keyword evidence="4" id="KW-1185">Reference proteome</keyword>
<dbReference type="GO" id="GO:0005886">
    <property type="term" value="C:plasma membrane"/>
    <property type="evidence" value="ECO:0007669"/>
    <property type="project" value="TreeGrafter"/>
</dbReference>
<dbReference type="AlphaFoldDB" id="A0A2N1JBR3"/>
<dbReference type="GO" id="GO:0045159">
    <property type="term" value="F:myosin II binding"/>
    <property type="evidence" value="ECO:0007669"/>
    <property type="project" value="TreeGrafter"/>
</dbReference>
<dbReference type="PANTHER" id="PTHR10241:SF25">
    <property type="entry name" value="TOMOSYN, ISOFORM C"/>
    <property type="match status" value="1"/>
</dbReference>
<accession>A0A2N1JBR3</accession>
<dbReference type="GO" id="GO:0005737">
    <property type="term" value="C:cytoplasm"/>
    <property type="evidence" value="ECO:0007669"/>
    <property type="project" value="TreeGrafter"/>
</dbReference>
<protein>
    <recommendedName>
        <fullName evidence="2">Lethal giant larvae (Lgl)-like C-terminal domain-containing protein</fullName>
    </recommendedName>
</protein>
<gene>
    <name evidence="3" type="ORF">MVES_001922</name>
</gene>
<dbReference type="OrthoDB" id="19944at2759"/>
<sequence length="1175" mass="126246">MLRDETKFSEGFLDQLTIPGELSAMAFEPGIGLLAVGTSCGTVHVFGAPPARISITLRPACRVKHLLFKSDTFLLICIDEKDNISIYDMSRRDPHGAALRHEGHGPRRAPPTASGTAAQASQLADAPMRVATHCARNAVLCAEVTASHSHMFLGLADGTVDAYDLERFIISPYRVSNLWWPVEEALRRTASPVAPSRLHVPLIIDIKTNPRDMNLLLLCYEGGAVLYSVRDKSVQMTYELHLLPGAPGPDPRAPFEEIWKERLCPATSVAWHPDGAVFVMGHENGALSFWNAKDEDKPLVVRTLDQTDIERPTAPEDTAALPSFGPREPVFKLAWSAFPAQGWASWGAAQESAKKDADVASDTVLTMMGGSAQGTTSSMLHTFHMSPMPGALLWTSRTPEAAHKARVALQQVLVPVKISAYHASATIEDFVLLPNLSPHCDGAYDPYAVVVMVGNDERLPMIAAQSAHRGVESFSFPPRPGAEHEYEPLHLPLPLAFIGRGTVLGSKLQSVPIAAYRKLLHGAHEEIPKGSVSDDVLMGGYATPYIVGGTLAHAEGIARQGQPRILVTWHLDGTLRFHDASPHLLLMGEANPRRGVVLRKPFPMPLPHLTISVRQALLDPSLAGLPSLHSLRRHPEQIQICDAHIAWDAAEAAAQLVSGQIMHIAFATDTVLGSPQLKQDPTALANDIQDMSLDASAPLTEFTSLESAVNPTSVGFKPAALIQLMPGIPTCSALCDAGLLALASGALLVVADLRGQDVVVRAGFGAGDYFSRQIGAAEDKIVAEESKSAITSLTFSVCRTEKDFILAPRLLVGRANGFVTVWTFEHGSMDSWFGFRSDSVRVEVKGHHLYSAVLDPIGQAAGMTSEDVQRAHIEQESVQAGLAQLDDTSFNILAYVSERLVVLHDQITGARIARAELPENALAAHVVCKNNARVLIAVSTSSIVAMSLPRLDAVHRIQRHVPSTQEVVASTPQISVDVQGNFVELSDGQQLRLWTAFATLPHGEPPIVCMYTPRTLPLAPGEGAGGYIASLGGWLGTTVATPLSAGAQLDAVIAGPKRMALPKLPPQIGTSVETREATSVALPEMPGASNAEQSGDAVQGKGWFDGYAKSISKYTSGSLRSQASLNMQLLHKRDAIIADVGDGIADLERNASNFFKQTRNSAFKAAAKEKIYSYL</sequence>
<dbReference type="Proteomes" id="UP000232875">
    <property type="component" value="Unassembled WGS sequence"/>
</dbReference>
<proteinExistence type="predicted"/>
<dbReference type="InterPro" id="IPR015943">
    <property type="entry name" value="WD40/YVTN_repeat-like_dom_sf"/>
</dbReference>
<feature type="region of interest" description="Disordered" evidence="1">
    <location>
        <begin position="95"/>
        <end position="120"/>
    </location>
</feature>
<evidence type="ECO:0000313" key="4">
    <source>
        <dbReference type="Proteomes" id="UP000232875"/>
    </source>
</evidence>
<dbReference type="GO" id="GO:0006887">
    <property type="term" value="P:exocytosis"/>
    <property type="evidence" value="ECO:0007669"/>
    <property type="project" value="TreeGrafter"/>
</dbReference>
<evidence type="ECO:0000313" key="3">
    <source>
        <dbReference type="EMBL" id="PKI83987.1"/>
    </source>
</evidence>
<dbReference type="SUPFAM" id="SSF50978">
    <property type="entry name" value="WD40 repeat-like"/>
    <property type="match status" value="1"/>
</dbReference>
<dbReference type="GO" id="GO:0005096">
    <property type="term" value="F:GTPase activator activity"/>
    <property type="evidence" value="ECO:0007669"/>
    <property type="project" value="TreeGrafter"/>
</dbReference>
<dbReference type="PANTHER" id="PTHR10241">
    <property type="entry name" value="LETHAL 2 GIANT LARVAE PROTEIN"/>
    <property type="match status" value="1"/>
</dbReference>
<organism evidence="3 4">
    <name type="scientific">Malassezia vespertilionis</name>
    <dbReference type="NCBI Taxonomy" id="2020962"/>
    <lineage>
        <taxon>Eukaryota</taxon>
        <taxon>Fungi</taxon>
        <taxon>Dikarya</taxon>
        <taxon>Basidiomycota</taxon>
        <taxon>Ustilaginomycotina</taxon>
        <taxon>Malasseziomycetes</taxon>
        <taxon>Malasseziales</taxon>
        <taxon>Malasseziaceae</taxon>
        <taxon>Malassezia</taxon>
    </lineage>
</organism>